<dbReference type="RefSeq" id="WP_179621193.1">
    <property type="nucleotide sequence ID" value="NZ_JACCBW010000005.1"/>
</dbReference>
<feature type="transmembrane region" description="Helical" evidence="1">
    <location>
        <begin position="198"/>
        <end position="216"/>
    </location>
</feature>
<dbReference type="AlphaFoldDB" id="A0A7Y9KTE1"/>
<feature type="transmembrane region" description="Helical" evidence="1">
    <location>
        <begin position="51"/>
        <end position="71"/>
    </location>
</feature>
<keyword evidence="1" id="KW-0812">Transmembrane</keyword>
<evidence type="ECO:0000256" key="1">
    <source>
        <dbReference type="SAM" id="Phobius"/>
    </source>
</evidence>
<reference evidence="2 3" key="2">
    <citation type="submission" date="2020-08" db="EMBL/GenBank/DDBJ databases">
        <title>The Agave Microbiome: Exploring the role of microbial communities in plant adaptations to desert environments.</title>
        <authorList>
            <person name="Partida-Martinez L.P."/>
        </authorList>
    </citation>
    <scope>NUCLEOTIDE SEQUENCE [LARGE SCALE GENOMIC DNA]</scope>
    <source>
        <strain evidence="2 3">AT2.17</strain>
    </source>
</reference>
<keyword evidence="3" id="KW-1185">Reference proteome</keyword>
<feature type="transmembrane region" description="Helical" evidence="1">
    <location>
        <begin position="236"/>
        <end position="258"/>
    </location>
</feature>
<comment type="caution">
    <text evidence="2">The sequence shown here is derived from an EMBL/GenBank/DDBJ whole genome shotgun (WGS) entry which is preliminary data.</text>
</comment>
<protein>
    <submittedName>
        <fullName evidence="2">Uncharacterized protein</fullName>
    </submittedName>
</protein>
<feature type="transmembrane region" description="Helical" evidence="1">
    <location>
        <begin position="78"/>
        <end position="96"/>
    </location>
</feature>
<sequence length="292" mass="30599">MRVLRDWLVWAATWTLVVASPMWVGVAVDAWQERTDPTLDASPVPGWVPSLAYVAAPALALGLLLVVLGRATRWGRGGLVLGAVGLATGAVAFTGFPDGDTGEWYVALSALAAGCALVGAVLPARPGEVRPAGWQAWLPGLALVAAAAFTAWTCWQGASYWHWDAGSTSAYLLGLVGAAALAGLGVAAPLWAEVGSRLLRWTLTALAGLGTLWLLAGASMFFGDYGVLFRWEEDEVAWNLGTPLMLLGAGLLAAGVAAWRRRGDLVGWSLAAGPSFCLLALWQDSTWGSVMR</sequence>
<keyword evidence="1" id="KW-1133">Transmembrane helix</keyword>
<evidence type="ECO:0000313" key="2">
    <source>
        <dbReference type="EMBL" id="NYE38549.1"/>
    </source>
</evidence>
<feature type="transmembrane region" description="Helical" evidence="1">
    <location>
        <begin position="170"/>
        <end position="191"/>
    </location>
</feature>
<gene>
    <name evidence="2" type="ORF">F4692_003699</name>
</gene>
<proteinExistence type="predicted"/>
<dbReference type="Proteomes" id="UP000549911">
    <property type="component" value="Unassembled WGS sequence"/>
</dbReference>
<dbReference type="EMBL" id="JACCBW010000005">
    <property type="protein sequence ID" value="NYE38549.1"/>
    <property type="molecule type" value="Genomic_DNA"/>
</dbReference>
<feature type="transmembrane region" description="Helical" evidence="1">
    <location>
        <begin position="102"/>
        <end position="124"/>
    </location>
</feature>
<organism evidence="2 3">
    <name type="scientific">Nocardioides cavernae</name>
    <dbReference type="NCBI Taxonomy" id="1921566"/>
    <lineage>
        <taxon>Bacteria</taxon>
        <taxon>Bacillati</taxon>
        <taxon>Actinomycetota</taxon>
        <taxon>Actinomycetes</taxon>
        <taxon>Propionibacteriales</taxon>
        <taxon>Nocardioidaceae</taxon>
        <taxon>Nocardioides</taxon>
    </lineage>
</organism>
<evidence type="ECO:0000313" key="3">
    <source>
        <dbReference type="Proteomes" id="UP000549911"/>
    </source>
</evidence>
<feature type="transmembrane region" description="Helical" evidence="1">
    <location>
        <begin position="136"/>
        <end position="158"/>
    </location>
</feature>
<keyword evidence="1" id="KW-0472">Membrane</keyword>
<accession>A0A7Y9KTE1</accession>
<feature type="transmembrane region" description="Helical" evidence="1">
    <location>
        <begin position="265"/>
        <end position="282"/>
    </location>
</feature>
<reference evidence="2 3" key="1">
    <citation type="submission" date="2020-07" db="EMBL/GenBank/DDBJ databases">
        <authorList>
            <person name="Partida-Martinez L."/>
            <person name="Huntemann M."/>
            <person name="Clum A."/>
            <person name="Wang J."/>
            <person name="Palaniappan K."/>
            <person name="Ritter S."/>
            <person name="Chen I.-M."/>
            <person name="Stamatis D."/>
            <person name="Reddy T."/>
            <person name="O'Malley R."/>
            <person name="Daum C."/>
            <person name="Shapiro N."/>
            <person name="Ivanova N."/>
            <person name="Kyrpides N."/>
            <person name="Woyke T."/>
        </authorList>
    </citation>
    <scope>NUCLEOTIDE SEQUENCE [LARGE SCALE GENOMIC DNA]</scope>
    <source>
        <strain evidence="2 3">AT2.17</strain>
    </source>
</reference>
<name>A0A7Y9KTE1_9ACTN</name>